<name>A0AAN8ENP4_TRICO</name>
<organism evidence="7 8">
    <name type="scientific">Trichostrongylus colubriformis</name>
    <name type="common">Black scour worm</name>
    <dbReference type="NCBI Taxonomy" id="6319"/>
    <lineage>
        <taxon>Eukaryota</taxon>
        <taxon>Metazoa</taxon>
        <taxon>Ecdysozoa</taxon>
        <taxon>Nematoda</taxon>
        <taxon>Chromadorea</taxon>
        <taxon>Rhabditida</taxon>
        <taxon>Rhabditina</taxon>
        <taxon>Rhabditomorpha</taxon>
        <taxon>Strongyloidea</taxon>
        <taxon>Trichostrongylidae</taxon>
        <taxon>Trichostrongylus</taxon>
    </lineage>
</organism>
<keyword evidence="8" id="KW-1185">Reference proteome</keyword>
<dbReference type="GO" id="GO:0004691">
    <property type="term" value="F:cAMP-dependent protein kinase activity"/>
    <property type="evidence" value="ECO:0007669"/>
    <property type="project" value="TreeGrafter"/>
</dbReference>
<sequence>MVLCEDLQLKEVATLGCGTFGRVDLTWSEAKQVYYAVKKFNIHEVVQQNRVEYVKREKQLLLMTSCPFVVKL</sequence>
<evidence type="ECO:0000313" key="7">
    <source>
        <dbReference type="EMBL" id="KAK5964380.1"/>
    </source>
</evidence>
<keyword evidence="1" id="KW-0723">Serine/threonine-protein kinase</keyword>
<accession>A0AAN8ENP4</accession>
<protein>
    <submittedName>
        <fullName evidence="7">Protein kinase domain-containing protein</fullName>
    </submittedName>
</protein>
<reference evidence="7 8" key="1">
    <citation type="submission" date="2019-10" db="EMBL/GenBank/DDBJ databases">
        <title>Assembly and Annotation for the nematode Trichostrongylus colubriformis.</title>
        <authorList>
            <person name="Martin J."/>
        </authorList>
    </citation>
    <scope>NUCLEOTIDE SEQUENCE [LARGE SCALE GENOMIC DNA]</scope>
    <source>
        <strain evidence="7">G859</strain>
        <tissue evidence="7">Whole worm</tissue>
    </source>
</reference>
<evidence type="ECO:0000256" key="4">
    <source>
        <dbReference type="ARBA" id="ARBA00022777"/>
    </source>
</evidence>
<keyword evidence="3" id="KW-0547">Nucleotide-binding</keyword>
<gene>
    <name evidence="7" type="ORF">GCK32_020962</name>
</gene>
<keyword evidence="4 7" id="KW-0418">Kinase</keyword>
<dbReference type="Gene3D" id="3.30.200.20">
    <property type="entry name" value="Phosphorylase Kinase, domain 1"/>
    <property type="match status" value="1"/>
</dbReference>
<evidence type="ECO:0000256" key="2">
    <source>
        <dbReference type="ARBA" id="ARBA00022679"/>
    </source>
</evidence>
<feature type="domain" description="Protein kinase" evidence="6">
    <location>
        <begin position="9"/>
        <end position="72"/>
    </location>
</feature>
<dbReference type="SUPFAM" id="SSF56112">
    <property type="entry name" value="Protein kinase-like (PK-like)"/>
    <property type="match status" value="1"/>
</dbReference>
<dbReference type="PANTHER" id="PTHR24353">
    <property type="entry name" value="CYCLIC NUCLEOTIDE-DEPENDENT PROTEIN KINASE"/>
    <property type="match status" value="1"/>
</dbReference>
<dbReference type="PROSITE" id="PS50011">
    <property type="entry name" value="PROTEIN_KINASE_DOM"/>
    <property type="match status" value="1"/>
</dbReference>
<dbReference type="InterPro" id="IPR000719">
    <property type="entry name" value="Prot_kinase_dom"/>
</dbReference>
<dbReference type="EMBL" id="WIXE01025901">
    <property type="protein sequence ID" value="KAK5964380.1"/>
    <property type="molecule type" value="Genomic_DNA"/>
</dbReference>
<evidence type="ECO:0000256" key="3">
    <source>
        <dbReference type="ARBA" id="ARBA00022741"/>
    </source>
</evidence>
<dbReference type="Proteomes" id="UP001331761">
    <property type="component" value="Unassembled WGS sequence"/>
</dbReference>
<dbReference type="GO" id="GO:0005524">
    <property type="term" value="F:ATP binding"/>
    <property type="evidence" value="ECO:0007669"/>
    <property type="project" value="UniProtKB-KW"/>
</dbReference>
<evidence type="ECO:0000256" key="5">
    <source>
        <dbReference type="ARBA" id="ARBA00022840"/>
    </source>
</evidence>
<dbReference type="InterPro" id="IPR011009">
    <property type="entry name" value="Kinase-like_dom_sf"/>
</dbReference>
<dbReference type="GO" id="GO:0005829">
    <property type="term" value="C:cytosol"/>
    <property type="evidence" value="ECO:0007669"/>
    <property type="project" value="TreeGrafter"/>
</dbReference>
<proteinExistence type="predicted"/>
<keyword evidence="2" id="KW-0808">Transferase</keyword>
<comment type="caution">
    <text evidence="7">The sequence shown here is derived from an EMBL/GenBank/DDBJ whole genome shotgun (WGS) entry which is preliminary data.</text>
</comment>
<evidence type="ECO:0000313" key="8">
    <source>
        <dbReference type="Proteomes" id="UP001331761"/>
    </source>
</evidence>
<dbReference type="AlphaFoldDB" id="A0AAN8ENP4"/>
<evidence type="ECO:0000259" key="6">
    <source>
        <dbReference type="PROSITE" id="PS50011"/>
    </source>
</evidence>
<evidence type="ECO:0000256" key="1">
    <source>
        <dbReference type="ARBA" id="ARBA00022527"/>
    </source>
</evidence>
<dbReference type="GO" id="GO:0005952">
    <property type="term" value="C:cAMP-dependent protein kinase complex"/>
    <property type="evidence" value="ECO:0007669"/>
    <property type="project" value="TreeGrafter"/>
</dbReference>
<keyword evidence="5" id="KW-0067">ATP-binding</keyword>
<dbReference type="PANTHER" id="PTHR24353:SF37">
    <property type="entry name" value="CAMP-DEPENDENT PROTEIN KINASE CATALYTIC SUBUNIT PRKX"/>
    <property type="match status" value="1"/>
</dbReference>